<dbReference type="PANTHER" id="PTHR40518:SF1">
    <property type="entry name" value="ACETOACETATE DECARBOXYLASE"/>
    <property type="match status" value="1"/>
</dbReference>
<proteinExistence type="predicted"/>
<dbReference type="OrthoDB" id="9970474at2759"/>
<evidence type="ECO:0008006" key="3">
    <source>
        <dbReference type="Google" id="ProtNLM"/>
    </source>
</evidence>
<organism evidence="1 2">
    <name type="scientific">Hypsizygus marmoreus</name>
    <name type="common">White beech mushroom</name>
    <name type="synonym">Agaricus marmoreus</name>
    <dbReference type="NCBI Taxonomy" id="39966"/>
    <lineage>
        <taxon>Eukaryota</taxon>
        <taxon>Fungi</taxon>
        <taxon>Dikarya</taxon>
        <taxon>Basidiomycota</taxon>
        <taxon>Agaricomycotina</taxon>
        <taxon>Agaricomycetes</taxon>
        <taxon>Agaricomycetidae</taxon>
        <taxon>Agaricales</taxon>
        <taxon>Tricholomatineae</taxon>
        <taxon>Lyophyllaceae</taxon>
        <taxon>Hypsizygus</taxon>
    </lineage>
</organism>
<protein>
    <recommendedName>
        <fullName evidence="3">Acetoacetate decarboxylase</fullName>
    </recommendedName>
</protein>
<dbReference type="AlphaFoldDB" id="A0A369K202"/>
<evidence type="ECO:0000313" key="2">
    <source>
        <dbReference type="Proteomes" id="UP000076154"/>
    </source>
</evidence>
<dbReference type="PANTHER" id="PTHR40518">
    <property type="entry name" value="ACETOACETATE DECARBOXYLASE"/>
    <property type="match status" value="1"/>
</dbReference>
<comment type="caution">
    <text evidence="1">The sequence shown here is derived from an EMBL/GenBank/DDBJ whole genome shotgun (WGS) entry which is preliminary data.</text>
</comment>
<evidence type="ECO:0000313" key="1">
    <source>
        <dbReference type="EMBL" id="RDB27978.1"/>
    </source>
</evidence>
<name>A0A369K202_HYPMA</name>
<reference evidence="1" key="1">
    <citation type="submission" date="2018-04" db="EMBL/GenBank/DDBJ databases">
        <title>Whole genome sequencing of Hypsizygus marmoreus.</title>
        <authorList>
            <person name="Choi I.-G."/>
            <person name="Min B."/>
            <person name="Kim J.-G."/>
            <person name="Kim S."/>
            <person name="Oh Y.-L."/>
            <person name="Kong W.-S."/>
            <person name="Park H."/>
            <person name="Jeong J."/>
            <person name="Song E.-S."/>
        </authorList>
    </citation>
    <scope>NUCLEOTIDE SEQUENCE [LARGE SCALE GENOMIC DNA]</scope>
    <source>
        <strain evidence="1">51987-8</strain>
    </source>
</reference>
<sequence>MSGIQAAPAPWKLKGRNWIFVLSGISKNASFPAGFADPNEAEALASGGEFVGGQGMIQIVSYTESPVGTLLTFDIKSDDELIYLPGRWKYADGTVAFRITRIYVSSKESTENGRRNWNIPKHVANFNIHTAENGTTSVTVSHPNASSPFFEATIKAIPILSRISVPVNLRILGEYTALMQPPLQSGELPEEVATKQWAGLNPGMKGSARLVTITPGLNGKVGDGVGFPAIAPWSIGVAMDPLDLDFYEPSLYDSR</sequence>
<dbReference type="Gene3D" id="2.40.400.10">
    <property type="entry name" value="Acetoacetate decarboxylase-like"/>
    <property type="match status" value="1"/>
</dbReference>
<dbReference type="InParanoid" id="A0A369K202"/>
<dbReference type="STRING" id="39966.A0A369K202"/>
<keyword evidence="2" id="KW-1185">Reference proteome</keyword>
<dbReference type="SUPFAM" id="SSF160104">
    <property type="entry name" value="Acetoacetate decarboxylase-like"/>
    <property type="match status" value="1"/>
</dbReference>
<gene>
    <name evidence="1" type="ORF">Hypma_002317</name>
</gene>
<accession>A0A369K202</accession>
<dbReference type="InterPro" id="IPR023375">
    <property type="entry name" value="ADC_dom_sf"/>
</dbReference>
<dbReference type="EMBL" id="LUEZ02000013">
    <property type="protein sequence ID" value="RDB27978.1"/>
    <property type="molecule type" value="Genomic_DNA"/>
</dbReference>
<dbReference type="Proteomes" id="UP000076154">
    <property type="component" value="Unassembled WGS sequence"/>
</dbReference>